<evidence type="ECO:0000259" key="4">
    <source>
        <dbReference type="PROSITE" id="PS51180"/>
    </source>
</evidence>
<accession>A0AAU9VPQ5</accession>
<evidence type="ECO:0000256" key="3">
    <source>
        <dbReference type="SAM" id="Phobius"/>
    </source>
</evidence>
<reference evidence="5 6" key="1">
    <citation type="submission" date="2022-05" db="EMBL/GenBank/DDBJ databases">
        <authorList>
            <consortium name="Genoscope - CEA"/>
            <person name="William W."/>
        </authorList>
    </citation>
    <scope>NUCLEOTIDE SEQUENCE [LARGE SCALE GENOMIC DNA]</scope>
</reference>
<evidence type="ECO:0000313" key="6">
    <source>
        <dbReference type="Proteomes" id="UP001159428"/>
    </source>
</evidence>
<feature type="domain" description="BRO1" evidence="4">
    <location>
        <begin position="69"/>
        <end position="430"/>
    </location>
</feature>
<dbReference type="InterPro" id="IPR038898">
    <property type="entry name" value="BROX"/>
</dbReference>
<keyword evidence="3" id="KW-1133">Transmembrane helix</keyword>
<feature type="region of interest" description="Disordered" evidence="2">
    <location>
        <begin position="373"/>
        <end position="405"/>
    </location>
</feature>
<feature type="transmembrane region" description="Helical" evidence="3">
    <location>
        <begin position="414"/>
        <end position="438"/>
    </location>
</feature>
<dbReference type="InterPro" id="IPR038499">
    <property type="entry name" value="BRO1_sf"/>
</dbReference>
<dbReference type="AlphaFoldDB" id="A0AAU9VPQ5"/>
<dbReference type="Proteomes" id="UP001159428">
    <property type="component" value="Unassembled WGS sequence"/>
</dbReference>
<dbReference type="InterPro" id="IPR004328">
    <property type="entry name" value="BRO1_dom"/>
</dbReference>
<sequence>MAHPAYGKKLTDRINFGIALEGVPDNLAPFVHDSTRKRQGIEEALKQADGSSETVVNTLREYVVMNTTIKSILQKVKSFSRLRFKWSNIMDDDEKTVSSNVDEDMASMMLAAGIWHIEHAHLVNGSITNEDEDEEKMKQSLNSLKTAASIFETAKSWASLIQGSKDLTVPILSALYLQSLAEGQTVTIRRAVSKDHKASLISELCHDVSQKYTAAAGEVDASHHEGQKWSTYLRFQGETYMALARCYQGVHLLETEEKCGDSIVVLGEGFKHLSQATHLSKEYDKIKPKTKLHLAESAQFEKVKKVLNEKKAKSDRENNLIYHQKLPEECPPPLDPKCVVHVTALELPSGEDHTLTVLETSDVAQSEGEVEAGALDADGKSSPRQSQEKTATSNYTEDSKDDDDMNSPCACQRWLFTTLLMPVFAVLSVIGFVLVVLLMPFRLCCPQGGVYTNVVTFIFEVFIMAPCLACKWARGKRTPQANSASKKPRYGGTDDLELGDK</sequence>
<dbReference type="PANTHER" id="PTHR23032">
    <property type="entry name" value="BRO1 DOMAIN-CONTAINING PROTEIN BROX"/>
    <property type="match status" value="1"/>
</dbReference>
<dbReference type="Pfam" id="PF03097">
    <property type="entry name" value="BRO1"/>
    <property type="match status" value="1"/>
</dbReference>
<gene>
    <name evidence="5" type="ORF">PMEA_00011028</name>
</gene>
<comment type="caution">
    <text evidence="5">The sequence shown here is derived from an EMBL/GenBank/DDBJ whole genome shotgun (WGS) entry which is preliminary data.</text>
</comment>
<keyword evidence="6" id="KW-1185">Reference proteome</keyword>
<feature type="transmembrane region" description="Helical" evidence="3">
    <location>
        <begin position="450"/>
        <end position="470"/>
    </location>
</feature>
<proteinExistence type="inferred from homology"/>
<keyword evidence="3" id="KW-0472">Membrane</keyword>
<keyword evidence="3" id="KW-0812">Transmembrane</keyword>
<feature type="region of interest" description="Disordered" evidence="2">
    <location>
        <begin position="479"/>
        <end position="501"/>
    </location>
</feature>
<name>A0AAU9VPQ5_9CNID</name>
<dbReference type="EMBL" id="CALNXJ010000002">
    <property type="protein sequence ID" value="CAH3032903.1"/>
    <property type="molecule type" value="Genomic_DNA"/>
</dbReference>
<dbReference type="Gene3D" id="1.25.40.280">
    <property type="entry name" value="alix/aip1 like domains"/>
    <property type="match status" value="1"/>
</dbReference>
<evidence type="ECO:0000256" key="1">
    <source>
        <dbReference type="ARBA" id="ARBA00008901"/>
    </source>
</evidence>
<dbReference type="PROSITE" id="PS51180">
    <property type="entry name" value="BRO1"/>
    <property type="match status" value="1"/>
</dbReference>
<feature type="compositionally biased region" description="Polar residues" evidence="2">
    <location>
        <begin position="382"/>
        <end position="396"/>
    </location>
</feature>
<organism evidence="5 6">
    <name type="scientific">Pocillopora meandrina</name>
    <dbReference type="NCBI Taxonomy" id="46732"/>
    <lineage>
        <taxon>Eukaryota</taxon>
        <taxon>Metazoa</taxon>
        <taxon>Cnidaria</taxon>
        <taxon>Anthozoa</taxon>
        <taxon>Hexacorallia</taxon>
        <taxon>Scleractinia</taxon>
        <taxon>Astrocoeniina</taxon>
        <taxon>Pocilloporidae</taxon>
        <taxon>Pocillopora</taxon>
    </lineage>
</organism>
<evidence type="ECO:0000256" key="2">
    <source>
        <dbReference type="SAM" id="MobiDB-lite"/>
    </source>
</evidence>
<comment type="similarity">
    <text evidence="1">Belongs to the BROX family.</text>
</comment>
<dbReference type="PANTHER" id="PTHR23032:SF13">
    <property type="entry name" value="BRO1 DOMAIN-CONTAINING PROTEIN BROX"/>
    <property type="match status" value="1"/>
</dbReference>
<dbReference type="SMART" id="SM01041">
    <property type="entry name" value="BRO1"/>
    <property type="match status" value="1"/>
</dbReference>
<evidence type="ECO:0000313" key="5">
    <source>
        <dbReference type="EMBL" id="CAH3032903.1"/>
    </source>
</evidence>
<protein>
    <recommendedName>
        <fullName evidence="4">BRO1 domain-containing protein</fullName>
    </recommendedName>
</protein>